<dbReference type="InterPro" id="IPR050498">
    <property type="entry name" value="Ycf3"/>
</dbReference>
<gene>
    <name evidence="3" type="ORF">O0S10_10045</name>
</gene>
<dbReference type="SMART" id="SM00028">
    <property type="entry name" value="TPR"/>
    <property type="match status" value="4"/>
</dbReference>
<evidence type="ECO:0000313" key="4">
    <source>
        <dbReference type="Proteomes" id="UP001141422"/>
    </source>
</evidence>
<name>A0ABT4IIJ2_9EURY</name>
<dbReference type="RefSeq" id="WP_268925744.1">
    <property type="nucleotide sequence ID" value="NZ_JAPTGB010000029.1"/>
</dbReference>
<reference evidence="3" key="1">
    <citation type="submission" date="2022-12" db="EMBL/GenBank/DDBJ databases">
        <title>Isolation and characterisation of novel Methanocorpusculum spp. from native Australian herbivores indicates the genus is ancestrally host-associated.</title>
        <authorList>
            <person name="Volmer J.G."/>
            <person name="Soo R.M."/>
            <person name="Evans P.N."/>
            <person name="Hoedt E.C."/>
            <person name="Astorga Alsina A.L."/>
            <person name="Woodcroft B.J."/>
            <person name="Tyson G.W."/>
            <person name="Hugenholtz P."/>
            <person name="Morrison M."/>
        </authorList>
    </citation>
    <scope>NUCLEOTIDE SEQUENCE</scope>
    <source>
        <strain evidence="3">MG</strain>
    </source>
</reference>
<proteinExistence type="predicted"/>
<dbReference type="Proteomes" id="UP001141422">
    <property type="component" value="Unassembled WGS sequence"/>
</dbReference>
<keyword evidence="1" id="KW-0677">Repeat</keyword>
<comment type="caution">
    <text evidence="3">The sequence shown here is derived from an EMBL/GenBank/DDBJ whole genome shotgun (WGS) entry which is preliminary data.</text>
</comment>
<dbReference type="PANTHER" id="PTHR44858:SF1">
    <property type="entry name" value="UDP-N-ACETYLGLUCOSAMINE--PEPTIDE N-ACETYLGLUCOSAMINYLTRANSFERASE SPINDLY-RELATED"/>
    <property type="match status" value="1"/>
</dbReference>
<dbReference type="InterPro" id="IPR011990">
    <property type="entry name" value="TPR-like_helical_dom_sf"/>
</dbReference>
<keyword evidence="4" id="KW-1185">Reference proteome</keyword>
<keyword evidence="2" id="KW-0802">TPR repeat</keyword>
<evidence type="ECO:0000313" key="3">
    <source>
        <dbReference type="EMBL" id="MCZ0861554.1"/>
    </source>
</evidence>
<evidence type="ECO:0000256" key="1">
    <source>
        <dbReference type="ARBA" id="ARBA00022737"/>
    </source>
</evidence>
<evidence type="ECO:0008006" key="5">
    <source>
        <dbReference type="Google" id="ProtNLM"/>
    </source>
</evidence>
<dbReference type="SUPFAM" id="SSF48452">
    <property type="entry name" value="TPR-like"/>
    <property type="match status" value="1"/>
</dbReference>
<dbReference type="InterPro" id="IPR019734">
    <property type="entry name" value="TPR_rpt"/>
</dbReference>
<dbReference type="EMBL" id="JAPTGB010000029">
    <property type="protein sequence ID" value="MCZ0861554.1"/>
    <property type="molecule type" value="Genomic_DNA"/>
</dbReference>
<accession>A0ABT4IIJ2</accession>
<dbReference type="Gene3D" id="1.25.40.10">
    <property type="entry name" value="Tetratricopeptide repeat domain"/>
    <property type="match status" value="1"/>
</dbReference>
<dbReference type="PANTHER" id="PTHR44858">
    <property type="entry name" value="TETRATRICOPEPTIDE REPEAT PROTEIN 6"/>
    <property type="match status" value="1"/>
</dbReference>
<evidence type="ECO:0000256" key="2">
    <source>
        <dbReference type="ARBA" id="ARBA00022803"/>
    </source>
</evidence>
<protein>
    <recommendedName>
        <fullName evidence="5">Tetratricopeptide repeat protein</fullName>
    </recommendedName>
</protein>
<sequence length="164" mass="18388">MTTADEFFQKGMQAYLARNFVESAGWFTKALAENPENVNYYYYRGTSFQELERYAEAVADYTAALDRFSGCVPIRYNRADICRKLGHADRAAEDLTYIIVHADRAKGEGHWLALAYLNRGLARIDCGDLEMGLVDFGKAEALAKELGDKILLAQIADELEKSGL</sequence>
<organism evidence="3 4">
    <name type="scientific">Methanocorpusculum petauri</name>
    <dbReference type="NCBI Taxonomy" id="3002863"/>
    <lineage>
        <taxon>Archaea</taxon>
        <taxon>Methanobacteriati</taxon>
        <taxon>Methanobacteriota</taxon>
        <taxon>Stenosarchaea group</taxon>
        <taxon>Methanomicrobia</taxon>
        <taxon>Methanomicrobiales</taxon>
        <taxon>Methanocorpusculaceae</taxon>
        <taxon>Methanocorpusculum</taxon>
    </lineage>
</organism>